<organism evidence="1 2">
    <name type="scientific">Bacteroides caecimuris</name>
    <dbReference type="NCBI Taxonomy" id="1796613"/>
    <lineage>
        <taxon>Bacteria</taxon>
        <taxon>Pseudomonadati</taxon>
        <taxon>Bacteroidota</taxon>
        <taxon>Bacteroidia</taxon>
        <taxon>Bacteroidales</taxon>
        <taxon>Bacteroidaceae</taxon>
        <taxon>Bacteroides</taxon>
    </lineage>
</organism>
<gene>
    <name evidence="1" type="ORF">A4V03_11750</name>
</gene>
<evidence type="ECO:0000313" key="2">
    <source>
        <dbReference type="Proteomes" id="UP000092631"/>
    </source>
</evidence>
<proteinExistence type="predicted"/>
<name>A0A1C7H0Q9_9BACE</name>
<dbReference type="STRING" id="1796613.A4V03_11750"/>
<dbReference type="EMBL" id="CP015401">
    <property type="protein sequence ID" value="ANU58154.1"/>
    <property type="molecule type" value="Genomic_DNA"/>
</dbReference>
<sequence>MVINIIICIVAVILLLRGIFLVTYMWLLWTFYSKIMTTYSMKVYGEVVDIEMQAKSDGMNITDVCIPKIKYKLEGEKEVYCQFLPAAPKNEEERYVYAHFYPKQYHIGDKVVVFYNKKKKDDISVLPRMQMIKLFISHFVLGCFFIRVAIWGLSFVF</sequence>
<dbReference type="KEGG" id="bcae:A4V03_11750"/>
<evidence type="ECO:0000313" key="1">
    <source>
        <dbReference type="EMBL" id="ANU58154.1"/>
    </source>
</evidence>
<dbReference type="GeneID" id="82187819"/>
<dbReference type="OrthoDB" id="1042878at2"/>
<protein>
    <submittedName>
        <fullName evidence="1">Uncharacterized protein</fullName>
    </submittedName>
</protein>
<keyword evidence="2" id="KW-1185">Reference proteome</keyword>
<reference evidence="2" key="1">
    <citation type="submission" date="2016-04" db="EMBL/GenBank/DDBJ databases">
        <title>Complete Genome Sequences of Twelve Strains of a Stable Defined Moderately Diverse Mouse Microbiota 2 (sDMDMm2).</title>
        <authorList>
            <person name="Uchimura Y."/>
            <person name="Wyss M."/>
            <person name="Brugiroux S."/>
            <person name="Limenitakis J.P."/>
            <person name="Stecher B."/>
            <person name="McCoy K.D."/>
            <person name="Macpherson A.J."/>
        </authorList>
    </citation>
    <scope>NUCLEOTIDE SEQUENCE [LARGE SCALE GENOMIC DNA]</scope>
    <source>
        <strain evidence="2">I48</strain>
    </source>
</reference>
<dbReference type="RefSeq" id="WP_065539068.1">
    <property type="nucleotide sequence ID" value="NZ_CAQOQR010000102.1"/>
</dbReference>
<accession>A0A1C7H0Q9</accession>
<dbReference type="Proteomes" id="UP000092631">
    <property type="component" value="Chromosome"/>
</dbReference>
<dbReference type="AlphaFoldDB" id="A0A1C7H0Q9"/>